<feature type="compositionally biased region" description="Low complexity" evidence="1">
    <location>
        <begin position="462"/>
        <end position="482"/>
    </location>
</feature>
<evidence type="ECO:0000256" key="1">
    <source>
        <dbReference type="SAM" id="MobiDB-lite"/>
    </source>
</evidence>
<dbReference type="PROSITE" id="PS51272">
    <property type="entry name" value="SLH"/>
    <property type="match status" value="2"/>
</dbReference>
<sequence length="526" mass="56606">MKRIKKIISLLIVIPFILLSIVPGGINTAKAAATFSDIDTNFTKQDIERFYSLNLVKGYPNGTFKPNKSISVAEFCKLINNFMGLVREEKVDLNGVNPSAWYYSELAKAKAEGYLNVFVSGQNLDPNRPVLRQEAFAAISMVLKLESKNQSALSKFSDATAVQDKLTNLVSALVEWGFVKGYPDGTIKANKQITRAEVVKLLSSIGAVIVTKPGVYQNIKKEGFVLINSQDVELKEAVIKGNVYINQSVGKGTVTLTNVSIENGKLFVFGGGSNSVKLNNTKVKEVYVANMVSEKVRLSIEGKSEVEHLIVISPASVEQISNDSNVKYITIKDELSEKIAKEVVIKANCEGIHVYSNNVKLNLTSSNVKNLVASDLAKGYEISLNSSKVENVEINSTGKINVDKNSEIAKLTVQALAKDATINSEGNIKTADIYADQIVVNNKTVKKGTNVELKEILEGKTSENQAQNSSSTNSGSVSQITSGSTSLATNGSGQASTGSTQTITKVQAAAQVVSKVATILQLLHGS</sequence>
<dbReference type="HOGENOM" id="CLU_568248_0_0_9"/>
<evidence type="ECO:0000313" key="3">
    <source>
        <dbReference type="EMBL" id="ABP68122.1"/>
    </source>
</evidence>
<evidence type="ECO:0000313" key="4">
    <source>
        <dbReference type="Proteomes" id="UP000000256"/>
    </source>
</evidence>
<dbReference type="PANTHER" id="PTHR43308:SF5">
    <property type="entry name" value="S-LAYER PROTEIN _ PEPTIDOGLYCAN ENDO-BETA-N-ACETYLGLUCOSAMINIDASE"/>
    <property type="match status" value="1"/>
</dbReference>
<dbReference type="InterPro" id="IPR051465">
    <property type="entry name" value="Cell_Envelope_Struct_Comp"/>
</dbReference>
<feature type="region of interest" description="Disordered" evidence="1">
    <location>
        <begin position="461"/>
        <end position="498"/>
    </location>
</feature>
<dbReference type="RefSeq" id="WP_011918038.1">
    <property type="nucleotide sequence ID" value="NC_009437.1"/>
</dbReference>
<dbReference type="PANTHER" id="PTHR43308">
    <property type="entry name" value="OUTER MEMBRANE PROTEIN ALPHA-RELATED"/>
    <property type="match status" value="1"/>
</dbReference>
<dbReference type="Proteomes" id="UP000000256">
    <property type="component" value="Chromosome"/>
</dbReference>
<dbReference type="InterPro" id="IPR001119">
    <property type="entry name" value="SLH_dom"/>
</dbReference>
<keyword evidence="4" id="KW-1185">Reference proteome</keyword>
<dbReference type="AlphaFoldDB" id="A4XMI7"/>
<protein>
    <submittedName>
        <fullName evidence="3">S-layer domain protein</fullName>
    </submittedName>
</protein>
<gene>
    <name evidence="3" type="ordered locus">Csac_2549</name>
</gene>
<organism evidence="3 4">
    <name type="scientific">Caldicellulosiruptor saccharolyticus (strain ATCC 43494 / DSM 8903 / Tp8T 6331)</name>
    <dbReference type="NCBI Taxonomy" id="351627"/>
    <lineage>
        <taxon>Bacteria</taxon>
        <taxon>Bacillati</taxon>
        <taxon>Bacillota</taxon>
        <taxon>Bacillota incertae sedis</taxon>
        <taxon>Caldicellulosiruptorales</taxon>
        <taxon>Caldicellulosiruptoraceae</taxon>
        <taxon>Caldicellulosiruptor</taxon>
    </lineage>
</organism>
<dbReference type="CAZy" id="CBM54">
    <property type="family name" value="Carbohydrate-Binding Module Family 54"/>
</dbReference>
<reference evidence="3 4" key="1">
    <citation type="journal article" date="2008" name="Appl. Environ. Microbiol.">
        <title>Hydrogenomics of the extremely thermophilic bacterium Caldicellulosiruptor saccharolyticus.</title>
        <authorList>
            <person name="van de Werken H.J."/>
            <person name="Verhaart M.R."/>
            <person name="VanFossen A.L."/>
            <person name="Willquist K."/>
            <person name="Lewis D.L."/>
            <person name="Nichols J.D."/>
            <person name="Goorissen H.P."/>
            <person name="Mongodin E.F."/>
            <person name="Nelson K.E."/>
            <person name="van Niel E.W."/>
            <person name="Stams A.J."/>
            <person name="Ward D.E."/>
            <person name="de Vos W.M."/>
            <person name="van der Oost J."/>
            <person name="Kelly R.M."/>
            <person name="Kengen S.W."/>
        </authorList>
    </citation>
    <scope>NUCLEOTIDE SEQUENCE [LARGE SCALE GENOMIC DNA]</scope>
    <source>
        <strain evidence="4">ATCC 43494 / DSM 8903 / Tp8T 6331</strain>
    </source>
</reference>
<dbReference type="Pfam" id="PF00395">
    <property type="entry name" value="SLH"/>
    <property type="match status" value="2"/>
</dbReference>
<dbReference type="STRING" id="351627.Csac_2549"/>
<proteinExistence type="predicted"/>
<accession>A4XMI7</accession>
<feature type="domain" description="SLH" evidence="2">
    <location>
        <begin position="30"/>
        <end position="93"/>
    </location>
</feature>
<feature type="compositionally biased region" description="Polar residues" evidence="1">
    <location>
        <begin position="483"/>
        <end position="498"/>
    </location>
</feature>
<name>A4XMI7_CALS8</name>
<feature type="domain" description="SLH" evidence="2">
    <location>
        <begin position="153"/>
        <end position="216"/>
    </location>
</feature>
<evidence type="ECO:0000259" key="2">
    <source>
        <dbReference type="PROSITE" id="PS51272"/>
    </source>
</evidence>
<dbReference type="eggNOG" id="COG5492">
    <property type="taxonomic scope" value="Bacteria"/>
</dbReference>
<dbReference type="KEGG" id="csc:Csac_2549"/>
<dbReference type="EMBL" id="CP000679">
    <property type="protein sequence ID" value="ABP68122.1"/>
    <property type="molecule type" value="Genomic_DNA"/>
</dbReference>